<comment type="caution">
    <text evidence="2">The sequence shown here is derived from an EMBL/GenBank/DDBJ whole genome shotgun (WGS) entry which is preliminary data.</text>
</comment>
<organism evidence="2 3">
    <name type="scientific">Corynebacterium felinum</name>
    <dbReference type="NCBI Taxonomy" id="131318"/>
    <lineage>
        <taxon>Bacteria</taxon>
        <taxon>Bacillati</taxon>
        <taxon>Actinomycetota</taxon>
        <taxon>Actinomycetes</taxon>
        <taxon>Mycobacteriales</taxon>
        <taxon>Corynebacteriaceae</taxon>
        <taxon>Corynebacterium</taxon>
    </lineage>
</organism>
<gene>
    <name evidence="2" type="ORF">J2S37_001483</name>
</gene>
<keyword evidence="3" id="KW-1185">Reference proteome</keyword>
<dbReference type="Proteomes" id="UP001183619">
    <property type="component" value="Unassembled WGS sequence"/>
</dbReference>
<feature type="region of interest" description="Disordered" evidence="1">
    <location>
        <begin position="1"/>
        <end position="45"/>
    </location>
</feature>
<evidence type="ECO:0000313" key="2">
    <source>
        <dbReference type="EMBL" id="MDR7354945.1"/>
    </source>
</evidence>
<sequence length="361" mass="39926">MVDNPSSSEQSPRTPQPGRHRRDPNHTAPDNCADHVASGTNEREDSNATIIYLRNKHAADTETDTDIAVDTNAENTDSTTLVVPVHVRDVFHAPTQDEARQLGPAWDYGWRIGSTVLIHVVHPDRAAWSARVRETLKVHGVRMVRPIRSTDGRFINAGWRASTYIAGNPARRVDETVAAALRLDTALKEVPIPDSLVAWDATDVFVVADRAAWVEEPVVVLDPEIPAHETALRLVSRVRRFWRDLVDADGAKLPVQVTHADMFATTIYSGAQAPAVTDLVGVVHPFGYTAAQTIVDALMMNAVDPGVIDRYRHIEHLDQLLVRALLYRLYVHALHPDATANTGTNLEWVTQVVTGKVDVRM</sequence>
<accession>A0ABU2B8K9</accession>
<feature type="compositionally biased region" description="Polar residues" evidence="1">
    <location>
        <begin position="1"/>
        <end position="13"/>
    </location>
</feature>
<evidence type="ECO:0000256" key="1">
    <source>
        <dbReference type="SAM" id="MobiDB-lite"/>
    </source>
</evidence>
<protein>
    <submittedName>
        <fullName evidence="2">Uncharacterized protein (TIGR02569 family)</fullName>
    </submittedName>
</protein>
<proteinExistence type="predicted"/>
<dbReference type="EMBL" id="JAVDYF010000001">
    <property type="protein sequence ID" value="MDR7354945.1"/>
    <property type="molecule type" value="Genomic_DNA"/>
</dbReference>
<reference evidence="2 3" key="1">
    <citation type="submission" date="2023-07" db="EMBL/GenBank/DDBJ databases">
        <title>Sequencing the genomes of 1000 actinobacteria strains.</title>
        <authorList>
            <person name="Klenk H.-P."/>
        </authorList>
    </citation>
    <scope>NUCLEOTIDE SEQUENCE [LARGE SCALE GENOMIC DNA]</scope>
    <source>
        <strain evidence="2 3">DSM 44508</strain>
    </source>
</reference>
<name>A0ABU2B8K9_9CORY</name>
<dbReference type="InterPro" id="IPR013402">
    <property type="entry name" value="CHP02569"/>
</dbReference>
<evidence type="ECO:0000313" key="3">
    <source>
        <dbReference type="Proteomes" id="UP001183619"/>
    </source>
</evidence>
<dbReference type="NCBIfam" id="TIGR02569">
    <property type="entry name" value="TIGR02569_actnb"/>
    <property type="match status" value="1"/>
</dbReference>